<evidence type="ECO:0000259" key="4">
    <source>
        <dbReference type="SMART" id="SM00796"/>
    </source>
</evidence>
<dbReference type="SUPFAM" id="SSF50891">
    <property type="entry name" value="Cyclophilin-like"/>
    <property type="match status" value="1"/>
</dbReference>
<dbReference type="SMART" id="SM00796">
    <property type="entry name" value="AHS1"/>
    <property type="match status" value="1"/>
</dbReference>
<dbReference type="SUPFAM" id="SSF160467">
    <property type="entry name" value="PH0987 N-terminal domain-like"/>
    <property type="match status" value="1"/>
</dbReference>
<dbReference type="OrthoDB" id="9778567at2"/>
<dbReference type="EMBL" id="SNYR01000001">
    <property type="protein sequence ID" value="TDQ66295.1"/>
    <property type="molecule type" value="Genomic_DNA"/>
</dbReference>
<dbReference type="GO" id="GO:0005524">
    <property type="term" value="F:ATP binding"/>
    <property type="evidence" value="ECO:0007669"/>
    <property type="project" value="UniProtKB-KW"/>
</dbReference>
<dbReference type="InterPro" id="IPR010016">
    <property type="entry name" value="PxpB"/>
</dbReference>
<dbReference type="InterPro" id="IPR003833">
    <property type="entry name" value="CT_C_D"/>
</dbReference>
<dbReference type="GO" id="GO:0016787">
    <property type="term" value="F:hydrolase activity"/>
    <property type="evidence" value="ECO:0007669"/>
    <property type="project" value="UniProtKB-KW"/>
</dbReference>
<dbReference type="Gene3D" id="2.40.100.10">
    <property type="entry name" value="Cyclophilin-like"/>
    <property type="match status" value="1"/>
</dbReference>
<reference evidence="5 6" key="1">
    <citation type="submission" date="2019-03" db="EMBL/GenBank/DDBJ databases">
        <title>Genomic Encyclopedia of Type Strains, Phase III (KMG-III): the genomes of soil and plant-associated and newly described type strains.</title>
        <authorList>
            <person name="Whitman W."/>
        </authorList>
    </citation>
    <scope>NUCLEOTIDE SEQUENCE [LARGE SCALE GENOMIC DNA]</scope>
    <source>
        <strain evidence="5 6">CGMCC 1.7002</strain>
    </source>
</reference>
<accession>A0A4R6W056</accession>
<evidence type="ECO:0000256" key="2">
    <source>
        <dbReference type="ARBA" id="ARBA00022801"/>
    </source>
</evidence>
<feature type="domain" description="Carboxyltransferase" evidence="4">
    <location>
        <begin position="27"/>
        <end position="231"/>
    </location>
</feature>
<keyword evidence="1" id="KW-0547">Nucleotide-binding</keyword>
<keyword evidence="2" id="KW-0378">Hydrolase</keyword>
<protein>
    <submittedName>
        <fullName evidence="5">KipI family sensor histidine kinase inhibitor</fullName>
    </submittedName>
</protein>
<comment type="caution">
    <text evidence="5">The sequence shown here is derived from an EMBL/GenBank/DDBJ whole genome shotgun (WGS) entry which is preliminary data.</text>
</comment>
<evidence type="ECO:0000256" key="1">
    <source>
        <dbReference type="ARBA" id="ARBA00022741"/>
    </source>
</evidence>
<dbReference type="Pfam" id="PF02682">
    <property type="entry name" value="CT_C_D"/>
    <property type="match status" value="1"/>
</dbReference>
<evidence type="ECO:0000313" key="5">
    <source>
        <dbReference type="EMBL" id="TDQ66295.1"/>
    </source>
</evidence>
<name>A0A4R6W056_9HYPH</name>
<dbReference type="AlphaFoldDB" id="A0A4R6W056"/>
<dbReference type="PANTHER" id="PTHR34698:SF2">
    <property type="entry name" value="5-OXOPROLINASE SUBUNIT B"/>
    <property type="match status" value="1"/>
</dbReference>
<keyword evidence="6" id="KW-1185">Reference proteome</keyword>
<dbReference type="Gene3D" id="3.30.1360.40">
    <property type="match status" value="1"/>
</dbReference>
<dbReference type="PANTHER" id="PTHR34698">
    <property type="entry name" value="5-OXOPROLINASE SUBUNIT B"/>
    <property type="match status" value="1"/>
</dbReference>
<evidence type="ECO:0000256" key="3">
    <source>
        <dbReference type="ARBA" id="ARBA00022840"/>
    </source>
</evidence>
<keyword evidence="3" id="KW-0067">ATP-binding</keyword>
<gene>
    <name evidence="5" type="ORF">ATL17_0288</name>
</gene>
<dbReference type="InterPro" id="IPR029000">
    <property type="entry name" value="Cyclophilin-like_dom_sf"/>
</dbReference>
<organism evidence="5 6">
    <name type="scientific">Maritalea mobilis</name>
    <dbReference type="NCBI Taxonomy" id="483324"/>
    <lineage>
        <taxon>Bacteria</taxon>
        <taxon>Pseudomonadati</taxon>
        <taxon>Pseudomonadota</taxon>
        <taxon>Alphaproteobacteria</taxon>
        <taxon>Hyphomicrobiales</taxon>
        <taxon>Devosiaceae</taxon>
        <taxon>Maritalea</taxon>
    </lineage>
</organism>
<sequence length="247" mass="27538">MMRVRSKGCSKTLMVELASQNRKRGHVKLQPLGDRAILVVFGTELQLNANRQAIQFTKIVEEKLTPLIIGANSNLLSCLVRYDPKRVAYATLRQELQMLLASFDLEKLRAHEGNKIHEIEITYGGDAGPDFENVHSNLKLSAAEFIEQHTALPLDVLALGFSPGFFYLGLHENWRDFPRRTELRENVPPGSVLFAAGQTAITSVPIRTGWSVIGHCDLNNFDVHIDPPVKLRPGDFVELSAKGQGNE</sequence>
<proteinExistence type="predicted"/>
<dbReference type="Proteomes" id="UP000295391">
    <property type="component" value="Unassembled WGS sequence"/>
</dbReference>
<evidence type="ECO:0000313" key="6">
    <source>
        <dbReference type="Proteomes" id="UP000295391"/>
    </source>
</evidence>